<evidence type="ECO:0000256" key="1">
    <source>
        <dbReference type="SAM" id="MobiDB-lite"/>
    </source>
</evidence>
<accession>A0A1N7HAB2</accession>
<sequence>MPEMGDPPVPADMVASDTTILASDGRRENDSALALPYIRAGSIKEDEHFAAMLVADVDISDIQRWDTTFHADRSVESVQRPRCAATGGWGVHRSW</sequence>
<feature type="region of interest" description="Disordered" evidence="1">
    <location>
        <begin position="1"/>
        <end position="25"/>
    </location>
</feature>
<feature type="compositionally biased region" description="Pro residues" evidence="1">
    <location>
        <begin position="1"/>
        <end position="10"/>
    </location>
</feature>
<evidence type="ECO:0000313" key="3">
    <source>
        <dbReference type="Proteomes" id="UP000186218"/>
    </source>
</evidence>
<protein>
    <submittedName>
        <fullName evidence="2">Uncharacterized protein</fullName>
    </submittedName>
</protein>
<proteinExistence type="predicted"/>
<reference evidence="2 3" key="1">
    <citation type="submission" date="2017-01" db="EMBL/GenBank/DDBJ databases">
        <authorList>
            <person name="Mah S.A."/>
            <person name="Swanson W.J."/>
            <person name="Moy G.W."/>
            <person name="Vacquier V.D."/>
        </authorList>
    </citation>
    <scope>NUCLEOTIDE SEQUENCE [LARGE SCALE GENOMIC DNA]</scope>
    <source>
        <strain evidence="2 3">CPCC 203464</strain>
    </source>
</reference>
<dbReference type="AlphaFoldDB" id="A0A1N7HAB2"/>
<gene>
    <name evidence="2" type="ORF">SAMN05445060_3824</name>
</gene>
<name>A0A1N7HAB2_9NOCA</name>
<organism evidence="2 3">
    <name type="scientific">Williamsia sterculiae</name>
    <dbReference type="NCBI Taxonomy" id="1344003"/>
    <lineage>
        <taxon>Bacteria</taxon>
        <taxon>Bacillati</taxon>
        <taxon>Actinomycetota</taxon>
        <taxon>Actinomycetes</taxon>
        <taxon>Mycobacteriales</taxon>
        <taxon>Nocardiaceae</taxon>
        <taxon>Williamsia</taxon>
    </lineage>
</organism>
<dbReference type="EMBL" id="FTNT01000013">
    <property type="protein sequence ID" value="SIS21723.1"/>
    <property type="molecule type" value="Genomic_DNA"/>
</dbReference>
<keyword evidence="3" id="KW-1185">Reference proteome</keyword>
<dbReference type="Proteomes" id="UP000186218">
    <property type="component" value="Unassembled WGS sequence"/>
</dbReference>
<evidence type="ECO:0000313" key="2">
    <source>
        <dbReference type="EMBL" id="SIS21723.1"/>
    </source>
</evidence>